<feature type="compositionally biased region" description="Low complexity" evidence="9">
    <location>
        <begin position="549"/>
        <end position="560"/>
    </location>
</feature>
<keyword evidence="3" id="KW-0813">Transport</keyword>
<feature type="compositionally biased region" description="Polar residues" evidence="9">
    <location>
        <begin position="669"/>
        <end position="693"/>
    </location>
</feature>
<dbReference type="Gene3D" id="1.10.10.2360">
    <property type="match status" value="1"/>
</dbReference>
<evidence type="ECO:0000256" key="6">
    <source>
        <dbReference type="ARBA" id="ARBA00023010"/>
    </source>
</evidence>
<feature type="compositionally biased region" description="Low complexity" evidence="9">
    <location>
        <begin position="11"/>
        <end position="29"/>
    </location>
</feature>
<evidence type="ECO:0008006" key="11">
    <source>
        <dbReference type="Google" id="ProtNLM"/>
    </source>
</evidence>
<evidence type="ECO:0000313" key="10">
    <source>
        <dbReference type="EMBL" id="CAE2307208.1"/>
    </source>
</evidence>
<keyword evidence="6" id="KW-0811">Translocation</keyword>
<feature type="region of interest" description="Disordered" evidence="9">
    <location>
        <begin position="476"/>
        <end position="588"/>
    </location>
</feature>
<keyword evidence="8" id="KW-0539">Nucleus</keyword>
<evidence type="ECO:0000256" key="7">
    <source>
        <dbReference type="ARBA" id="ARBA00023132"/>
    </source>
</evidence>
<feature type="compositionally biased region" description="Gly residues" evidence="9">
    <location>
        <begin position="1"/>
        <end position="10"/>
    </location>
</feature>
<feature type="compositionally biased region" description="Polar residues" evidence="9">
    <location>
        <begin position="606"/>
        <end position="615"/>
    </location>
</feature>
<dbReference type="GO" id="GO:0034398">
    <property type="term" value="P:telomere tethering at nuclear periphery"/>
    <property type="evidence" value="ECO:0007669"/>
    <property type="project" value="TreeGrafter"/>
</dbReference>
<dbReference type="AlphaFoldDB" id="A0A7S4KW21"/>
<dbReference type="GO" id="GO:0000973">
    <property type="term" value="P:post-transcriptional tethering of RNA polymerase II gene DNA at nuclear periphery"/>
    <property type="evidence" value="ECO:0007669"/>
    <property type="project" value="TreeGrafter"/>
</dbReference>
<accession>A0A7S4KW21</accession>
<organism evidence="10">
    <name type="scientific">Guillardia theta</name>
    <name type="common">Cryptophyte</name>
    <name type="synonym">Cryptomonas phi</name>
    <dbReference type="NCBI Taxonomy" id="55529"/>
    <lineage>
        <taxon>Eukaryota</taxon>
        <taxon>Cryptophyceae</taxon>
        <taxon>Pyrenomonadales</taxon>
        <taxon>Geminigeraceae</taxon>
        <taxon>Guillardia</taxon>
    </lineage>
</organism>
<name>A0A7S4KW21_GUITH</name>
<proteinExistence type="inferred from homology"/>
<dbReference type="PANTHER" id="PTHR23198:SF6">
    <property type="entry name" value="NUCLEAR PORE COMPLEX PROTEIN NUP98-NUP96"/>
    <property type="match status" value="1"/>
</dbReference>
<comment type="subcellular location">
    <subcellularLocation>
        <location evidence="1">Nucleus</location>
        <location evidence="1">Nuclear pore complex</location>
    </subcellularLocation>
</comment>
<dbReference type="GO" id="GO:0044614">
    <property type="term" value="C:nuclear pore cytoplasmic filaments"/>
    <property type="evidence" value="ECO:0007669"/>
    <property type="project" value="TreeGrafter"/>
</dbReference>
<evidence type="ECO:0000256" key="8">
    <source>
        <dbReference type="ARBA" id="ARBA00023242"/>
    </source>
</evidence>
<feature type="compositionally biased region" description="Low complexity" evidence="9">
    <location>
        <begin position="526"/>
        <end position="538"/>
    </location>
</feature>
<dbReference type="PANTHER" id="PTHR23198">
    <property type="entry name" value="NUCLEOPORIN"/>
    <property type="match status" value="1"/>
</dbReference>
<feature type="region of interest" description="Disordered" evidence="9">
    <location>
        <begin position="1"/>
        <end position="29"/>
    </location>
</feature>
<dbReference type="GO" id="GO:0017056">
    <property type="term" value="F:structural constituent of nuclear pore"/>
    <property type="evidence" value="ECO:0007669"/>
    <property type="project" value="TreeGrafter"/>
</dbReference>
<sequence length="886" mass="89378">MGSAFGGGAFGQQPAQQQQPAFGGFGQPQASAFGAPAAAPAFGFGQTTSAFGAQAAAPAFGGNPSTGGFSSFGSTGSAFGANPAQPAGFGFGQTSSPFGAPAANPSNPFGQPSQAGFGFGQTAPAQTGGSFFGGGGFGANTGVAPTFGASSSAFGVSSGAAPGFGGFGNTAQQAAPPGTPNTSVQPYEATKGPDGTGTASASTQGNYMSITHMNTYANYSFEELRVGDYMMNRKKKDNAAGGTFGATSTFGAAQQQNPFGQTQATPAFGSTPFGNTGAAFGGFGQTQSAPAFGGGGFGAATGSAFGGFGASTGAANPFGAKPAAPFGGGFGQSQSGSLFGASTGGAFGSPATSSPFGASTGGGFGGFGASTGGAFGAAAKPATGFGGFGQTQATPFGSSPFGASTGGGFGAPATSSGFGGFGAATGGSMFGQPASPFGAQPTMQVAQAPPVQVVLPQTQAANTSWMADVQSNPYGNLKLRPSNSETAPRLFSSDPHAQISSDTGNNSPLRSSFSQPPHAGLGGTFRARAAGSNSASRGKTSIRPTRIDGSLSLSGPVPSGQIRPAKASPSPGLISSSTPSLRLRPSAGSWSTKFSEMLERKESSNVEKQLFQSESPAVGKENDNLQASTRDNVQISDGMRNPSSFAPEDSASNNVNSTPNARGNAPFSYASSHQQAFTPVGSSQGPLANDSLLPSKQYNSMMFADATQDGIELDNSIIRDAEKLHSDKRTDRGSEDAWSIRTSDLTFTASREPQDLIVPRGLTITQKFPDGEVEIEFLQDYDLRYGRGGVLMGDADGTGGGAVARILARHVKIEGATSVDISELRALVAVRMTSSKLGQYISSRERLEKVKNQWTEALKQENWTVPEDGFSYDEMSNCLSMKWVPS</sequence>
<keyword evidence="5" id="KW-0653">Protein transport</keyword>
<dbReference type="GO" id="GO:0008139">
    <property type="term" value="F:nuclear localization sequence binding"/>
    <property type="evidence" value="ECO:0007669"/>
    <property type="project" value="TreeGrafter"/>
</dbReference>
<dbReference type="GO" id="GO:0006405">
    <property type="term" value="P:RNA export from nucleus"/>
    <property type="evidence" value="ECO:0007669"/>
    <property type="project" value="TreeGrafter"/>
</dbReference>
<feature type="compositionally biased region" description="Polar residues" evidence="9">
    <location>
        <begin position="650"/>
        <end position="661"/>
    </location>
</feature>
<dbReference type="GO" id="GO:0003723">
    <property type="term" value="F:RNA binding"/>
    <property type="evidence" value="ECO:0007669"/>
    <property type="project" value="TreeGrafter"/>
</dbReference>
<evidence type="ECO:0000256" key="1">
    <source>
        <dbReference type="ARBA" id="ARBA00004567"/>
    </source>
</evidence>
<feature type="compositionally biased region" description="Polar residues" evidence="9">
    <location>
        <begin position="104"/>
        <end position="114"/>
    </location>
</feature>
<evidence type="ECO:0000256" key="2">
    <source>
        <dbReference type="ARBA" id="ARBA00008926"/>
    </source>
</evidence>
<feature type="compositionally biased region" description="Low complexity" evidence="9">
    <location>
        <begin position="575"/>
        <end position="586"/>
    </location>
</feature>
<feature type="compositionally biased region" description="Polar residues" evidence="9">
    <location>
        <begin position="498"/>
        <end position="515"/>
    </location>
</feature>
<keyword evidence="7" id="KW-0906">Nuclear pore complex</keyword>
<gene>
    <name evidence="10" type="ORF">GTHE00462_LOCUS19279</name>
</gene>
<dbReference type="GO" id="GO:0006606">
    <property type="term" value="P:protein import into nucleus"/>
    <property type="evidence" value="ECO:0007669"/>
    <property type="project" value="TreeGrafter"/>
</dbReference>
<feature type="region of interest" description="Disordered" evidence="9">
    <location>
        <begin position="84"/>
        <end position="122"/>
    </location>
</feature>
<keyword evidence="4" id="KW-0509">mRNA transport</keyword>
<evidence type="ECO:0000256" key="9">
    <source>
        <dbReference type="SAM" id="MobiDB-lite"/>
    </source>
</evidence>
<evidence type="ECO:0000256" key="3">
    <source>
        <dbReference type="ARBA" id="ARBA00022448"/>
    </source>
</evidence>
<dbReference type="GO" id="GO:0051028">
    <property type="term" value="P:mRNA transport"/>
    <property type="evidence" value="ECO:0007669"/>
    <property type="project" value="UniProtKB-KW"/>
</dbReference>
<dbReference type="InterPro" id="IPR037665">
    <property type="entry name" value="Nucleoporin_S59-like"/>
</dbReference>
<evidence type="ECO:0000256" key="4">
    <source>
        <dbReference type="ARBA" id="ARBA00022816"/>
    </source>
</evidence>
<feature type="region of interest" description="Disordered" evidence="9">
    <location>
        <begin position="167"/>
        <end position="202"/>
    </location>
</feature>
<feature type="compositionally biased region" description="Polar residues" evidence="9">
    <location>
        <begin position="624"/>
        <end position="635"/>
    </location>
</feature>
<comment type="similarity">
    <text evidence="2">Belongs to the nucleoporin GLFG family.</text>
</comment>
<dbReference type="EMBL" id="HBKN01024694">
    <property type="protein sequence ID" value="CAE2307208.1"/>
    <property type="molecule type" value="Transcribed_RNA"/>
</dbReference>
<feature type="region of interest" description="Disordered" evidence="9">
    <location>
        <begin position="601"/>
        <end position="693"/>
    </location>
</feature>
<dbReference type="FunFam" id="1.10.10.2360:FF:000001">
    <property type="entry name" value="Nuclear pore complex protein Nup98-Nup96"/>
    <property type="match status" value="1"/>
</dbReference>
<reference evidence="10" key="1">
    <citation type="submission" date="2021-01" db="EMBL/GenBank/DDBJ databases">
        <authorList>
            <person name="Corre E."/>
            <person name="Pelletier E."/>
            <person name="Niang G."/>
            <person name="Scheremetjew M."/>
            <person name="Finn R."/>
            <person name="Kale V."/>
            <person name="Holt S."/>
            <person name="Cochrane G."/>
            <person name="Meng A."/>
            <person name="Brown T."/>
            <person name="Cohen L."/>
        </authorList>
    </citation>
    <scope>NUCLEOTIDE SEQUENCE</scope>
    <source>
        <strain evidence="10">CCMP 2712</strain>
    </source>
</reference>
<protein>
    <recommendedName>
        <fullName evidence="11">Peptidase S59 domain-containing protein</fullName>
    </recommendedName>
</protein>
<evidence type="ECO:0000256" key="5">
    <source>
        <dbReference type="ARBA" id="ARBA00022927"/>
    </source>
</evidence>